<dbReference type="InterPro" id="IPR011765">
    <property type="entry name" value="Pept_M16_N"/>
</dbReference>
<dbReference type="Gene3D" id="3.30.830.10">
    <property type="entry name" value="Metalloenzyme, LuxS/M16 peptidase-like"/>
    <property type="match status" value="2"/>
</dbReference>
<dbReference type="InterPro" id="IPR011249">
    <property type="entry name" value="Metalloenz_LuxS/M16"/>
</dbReference>
<dbReference type="PANTHER" id="PTHR11851">
    <property type="entry name" value="METALLOPROTEASE"/>
    <property type="match status" value="1"/>
</dbReference>
<feature type="domain" description="Peptidase M16 C-terminal" evidence="4">
    <location>
        <begin position="170"/>
        <end position="345"/>
    </location>
</feature>
<name>A0A0G1RZ41_9BACT</name>
<protein>
    <submittedName>
        <fullName evidence="5">Peptidase M16 domain protein</fullName>
    </submittedName>
</protein>
<dbReference type="InterPro" id="IPR007863">
    <property type="entry name" value="Peptidase_M16_C"/>
</dbReference>
<dbReference type="GO" id="GO:0046872">
    <property type="term" value="F:metal ion binding"/>
    <property type="evidence" value="ECO:0007669"/>
    <property type="project" value="InterPro"/>
</dbReference>
<comment type="similarity">
    <text evidence="1 2">Belongs to the peptidase M16 family.</text>
</comment>
<evidence type="ECO:0000313" key="5">
    <source>
        <dbReference type="EMBL" id="KKU62367.1"/>
    </source>
</evidence>
<comment type="caution">
    <text evidence="5">The sequence shown here is derived from an EMBL/GenBank/DDBJ whole genome shotgun (WGS) entry which is preliminary data.</text>
</comment>
<dbReference type="GO" id="GO:0006508">
    <property type="term" value="P:proteolysis"/>
    <property type="evidence" value="ECO:0007669"/>
    <property type="project" value="InterPro"/>
</dbReference>
<accession>A0A0G1RZ41</accession>
<dbReference type="InterPro" id="IPR001431">
    <property type="entry name" value="Pept_M16_Zn_BS"/>
</dbReference>
<dbReference type="InterPro" id="IPR050361">
    <property type="entry name" value="MPP/UQCRC_Complex"/>
</dbReference>
<feature type="domain" description="Peptidase M16 N-terminal" evidence="3">
    <location>
        <begin position="23"/>
        <end position="162"/>
    </location>
</feature>
<evidence type="ECO:0000259" key="3">
    <source>
        <dbReference type="Pfam" id="PF00675"/>
    </source>
</evidence>
<organism evidence="5 6">
    <name type="scientific">Candidatus Amesbacteria bacterium GW2011_GWA1_47_16</name>
    <dbReference type="NCBI Taxonomy" id="1618353"/>
    <lineage>
        <taxon>Bacteria</taxon>
        <taxon>Candidatus Amesiibacteriota</taxon>
    </lineage>
</organism>
<evidence type="ECO:0000256" key="1">
    <source>
        <dbReference type="ARBA" id="ARBA00007261"/>
    </source>
</evidence>
<evidence type="ECO:0000313" key="6">
    <source>
        <dbReference type="Proteomes" id="UP000034364"/>
    </source>
</evidence>
<evidence type="ECO:0000259" key="4">
    <source>
        <dbReference type="Pfam" id="PF05193"/>
    </source>
</evidence>
<gene>
    <name evidence="5" type="ORF">UX87_C0050G0003</name>
</gene>
<dbReference type="Pfam" id="PF00675">
    <property type="entry name" value="Peptidase_M16"/>
    <property type="match status" value="1"/>
</dbReference>
<dbReference type="PROSITE" id="PS00143">
    <property type="entry name" value="INSULINASE"/>
    <property type="match status" value="1"/>
</dbReference>
<evidence type="ECO:0000256" key="2">
    <source>
        <dbReference type="RuleBase" id="RU004447"/>
    </source>
</evidence>
<dbReference type="Pfam" id="PF05193">
    <property type="entry name" value="Peptidase_M16_C"/>
    <property type="match status" value="1"/>
</dbReference>
<dbReference type="AlphaFoldDB" id="A0A0G1RZ41"/>
<dbReference type="GO" id="GO:0004222">
    <property type="term" value="F:metalloendopeptidase activity"/>
    <property type="evidence" value="ECO:0007669"/>
    <property type="project" value="InterPro"/>
</dbReference>
<sequence>MAAMVFDFYTLRNGVRVMLVPMEGVQSTAVGVYTGTGSRYESPQINGISHFLEHMAFKGTRRFPTHKDTSFLEGLGAIQNAWTDVDATCYYCKIPADHWEAGLELAKELALFPTIPNKDLEIERGVILEEIRRRDDRPDELSGEVLQEMMFPGNPLGMTILGNPEVIKAVSRGDFTAYHSSQYVSKNVLVVLAGKVDMKAVKPRIEEWFSDLEPKLPRDFEKPGPGQTDARVKIMYKELSNQAHIELAVPGLPLTDPRRFAATLLTVYLGRGLSSRLFLELREKRGLCYAVRASEERWVDTGVWSVYAGLNIEKLDDAVTAILSEMARVKETKLTKKELAEAKEKVRGPILFSAEDPLHQMDYYGRQALDRPNEILTYDVLIDRLMQIDAEEIRQIANDLFKAERLNLAVVGPVKGEEKLVKLLKV</sequence>
<dbReference type="Proteomes" id="UP000034364">
    <property type="component" value="Unassembled WGS sequence"/>
</dbReference>
<dbReference type="PANTHER" id="PTHR11851:SF49">
    <property type="entry name" value="MITOCHONDRIAL-PROCESSING PEPTIDASE SUBUNIT ALPHA"/>
    <property type="match status" value="1"/>
</dbReference>
<dbReference type="SUPFAM" id="SSF63411">
    <property type="entry name" value="LuxS/MPP-like metallohydrolase"/>
    <property type="match status" value="2"/>
</dbReference>
<reference evidence="5 6" key="1">
    <citation type="journal article" date="2015" name="Nature">
        <title>rRNA introns, odd ribosomes, and small enigmatic genomes across a large radiation of phyla.</title>
        <authorList>
            <person name="Brown C.T."/>
            <person name="Hug L.A."/>
            <person name="Thomas B.C."/>
            <person name="Sharon I."/>
            <person name="Castelle C.J."/>
            <person name="Singh A."/>
            <person name="Wilkins M.J."/>
            <person name="Williams K.H."/>
            <person name="Banfield J.F."/>
        </authorList>
    </citation>
    <scope>NUCLEOTIDE SEQUENCE [LARGE SCALE GENOMIC DNA]</scope>
</reference>
<dbReference type="EMBL" id="LCNV01000050">
    <property type="protein sequence ID" value="KKU62367.1"/>
    <property type="molecule type" value="Genomic_DNA"/>
</dbReference>
<proteinExistence type="inferred from homology"/>